<dbReference type="GO" id="GO:0042802">
    <property type="term" value="F:identical protein binding"/>
    <property type="evidence" value="ECO:0007669"/>
    <property type="project" value="TreeGrafter"/>
</dbReference>
<evidence type="ECO:0000256" key="8">
    <source>
        <dbReference type="ARBA" id="ARBA00022741"/>
    </source>
</evidence>
<dbReference type="GO" id="GO:0061621">
    <property type="term" value="P:canonical glycolysis"/>
    <property type="evidence" value="ECO:0007669"/>
    <property type="project" value="TreeGrafter"/>
</dbReference>
<keyword evidence="6 14" id="KW-0808">Transferase</keyword>
<dbReference type="NCBIfam" id="TIGR02482">
    <property type="entry name" value="PFKA_ATP"/>
    <property type="match status" value="1"/>
</dbReference>
<dbReference type="HAMAP" id="MF_00339">
    <property type="entry name" value="Phosphofructokinase_I_B1"/>
    <property type="match status" value="1"/>
</dbReference>
<feature type="binding site" evidence="14">
    <location>
        <position position="104"/>
    </location>
    <ligand>
        <name>Mg(2+)</name>
        <dbReference type="ChEBI" id="CHEBI:18420"/>
        <note>catalytic</note>
    </ligand>
</feature>
<evidence type="ECO:0000256" key="12">
    <source>
        <dbReference type="ARBA" id="ARBA00023152"/>
    </source>
</evidence>
<feature type="active site" description="Proton acceptor" evidence="14">
    <location>
        <position position="128"/>
    </location>
</feature>
<feature type="binding site" description="in other chain" evidence="14">
    <location>
        <position position="223"/>
    </location>
    <ligand>
        <name>substrate</name>
        <note>ligand shared between dimeric partners</note>
    </ligand>
</feature>
<dbReference type="Gene3D" id="3.40.50.460">
    <property type="entry name" value="Phosphofructokinase domain"/>
    <property type="match status" value="1"/>
</dbReference>
<comment type="similarity">
    <text evidence="14">Belongs to the phosphofructokinase type A (PFKA) family. ATP-dependent PFK group I subfamily. Prokaryotic clade 'B1' sub-subfamily.</text>
</comment>
<name>A0A451CXT7_9GAMM</name>
<dbReference type="GO" id="GO:0070095">
    <property type="term" value="F:fructose-6-phosphate binding"/>
    <property type="evidence" value="ECO:0007669"/>
    <property type="project" value="TreeGrafter"/>
</dbReference>
<dbReference type="Proteomes" id="UP000294404">
    <property type="component" value="Chromosome"/>
</dbReference>
<feature type="binding site" description="in other chain" evidence="14">
    <location>
        <position position="155"/>
    </location>
    <ligand>
        <name>ADP</name>
        <dbReference type="ChEBI" id="CHEBI:456216"/>
        <note>allosteric activator; ligand shared between dimeric partners</note>
    </ligand>
</feature>
<keyword evidence="5 14" id="KW-0021">Allosteric enzyme</keyword>
<dbReference type="AlphaFoldDB" id="A0A451CXT7"/>
<comment type="catalytic activity">
    <reaction evidence="13 14">
        <text>beta-D-fructose 6-phosphate + ATP = beta-D-fructose 1,6-bisphosphate + ADP + H(+)</text>
        <dbReference type="Rhea" id="RHEA:16109"/>
        <dbReference type="ChEBI" id="CHEBI:15378"/>
        <dbReference type="ChEBI" id="CHEBI:30616"/>
        <dbReference type="ChEBI" id="CHEBI:32966"/>
        <dbReference type="ChEBI" id="CHEBI:57634"/>
        <dbReference type="ChEBI" id="CHEBI:456216"/>
        <dbReference type="EC" id="2.7.1.11"/>
    </reaction>
</comment>
<dbReference type="GO" id="GO:0005524">
    <property type="term" value="F:ATP binding"/>
    <property type="evidence" value="ECO:0007669"/>
    <property type="project" value="UniProtKB-UniRule"/>
</dbReference>
<protein>
    <recommendedName>
        <fullName evidence="14">ATP-dependent 6-phosphofructokinase</fullName>
        <shortName evidence="14">ATP-PFK</shortName>
        <shortName evidence="14">Phosphofructokinase</shortName>
        <ecNumber evidence="14">2.7.1.11</ecNumber>
    </recommendedName>
    <alternativeName>
        <fullName evidence="14">Phosphohexokinase</fullName>
    </alternativeName>
</protein>
<evidence type="ECO:0000256" key="6">
    <source>
        <dbReference type="ARBA" id="ARBA00022679"/>
    </source>
</evidence>
<dbReference type="OrthoDB" id="9802503at2"/>
<feature type="binding site" description="in other chain" evidence="14">
    <location>
        <begin position="250"/>
        <end position="253"/>
    </location>
    <ligand>
        <name>substrate</name>
        <note>ligand shared between dimeric partners</note>
    </ligand>
</feature>
<dbReference type="InterPro" id="IPR035966">
    <property type="entry name" value="PKF_sf"/>
</dbReference>
<evidence type="ECO:0000256" key="2">
    <source>
        <dbReference type="ARBA" id="ARBA00004496"/>
    </source>
</evidence>
<keyword evidence="12 14" id="KW-0324">Glycolysis</keyword>
<dbReference type="GO" id="GO:0003872">
    <property type="term" value="F:6-phosphofructokinase activity"/>
    <property type="evidence" value="ECO:0007669"/>
    <property type="project" value="UniProtKB-UniRule"/>
</dbReference>
<evidence type="ECO:0000256" key="7">
    <source>
        <dbReference type="ARBA" id="ARBA00022723"/>
    </source>
</evidence>
<dbReference type="InterPro" id="IPR015912">
    <property type="entry name" value="Phosphofructokinase_CS"/>
</dbReference>
<evidence type="ECO:0000256" key="13">
    <source>
        <dbReference type="ARBA" id="ARBA00048070"/>
    </source>
</evidence>
<dbReference type="PANTHER" id="PTHR13697">
    <property type="entry name" value="PHOSPHOFRUCTOKINASE"/>
    <property type="match status" value="1"/>
</dbReference>
<comment type="subcellular location">
    <subcellularLocation>
        <location evidence="2 14">Cytoplasm</location>
    </subcellularLocation>
</comment>
<dbReference type="Pfam" id="PF00365">
    <property type="entry name" value="PFK"/>
    <property type="match status" value="1"/>
</dbReference>
<comment type="subunit">
    <text evidence="14">Homotetramer.</text>
</comment>
<dbReference type="UniPathway" id="UPA00109">
    <property type="reaction ID" value="UER00182"/>
</dbReference>
<comment type="activity regulation">
    <text evidence="14">Allosterically activated by ADP and other diphosphonucleosides, and allosterically inhibited by phosphoenolpyruvate.</text>
</comment>
<accession>A0A451CXT7</accession>
<dbReference type="GO" id="GO:0030388">
    <property type="term" value="P:fructose 1,6-bisphosphate metabolic process"/>
    <property type="evidence" value="ECO:0007669"/>
    <property type="project" value="TreeGrafter"/>
</dbReference>
<evidence type="ECO:0000256" key="4">
    <source>
        <dbReference type="ARBA" id="ARBA00022490"/>
    </source>
</evidence>
<comment type="function">
    <text evidence="14">Catalyzes the phosphorylation of D-fructose 6-phosphate to fructose 1,6-bisphosphate by ATP, the first committing step of glycolysis.</text>
</comment>
<dbReference type="GO" id="GO:0006002">
    <property type="term" value="P:fructose 6-phosphate metabolic process"/>
    <property type="evidence" value="ECO:0007669"/>
    <property type="project" value="UniProtKB-UniRule"/>
</dbReference>
<dbReference type="EC" id="2.7.1.11" evidence="14"/>
<feature type="binding site" evidence="14">
    <location>
        <begin position="73"/>
        <end position="74"/>
    </location>
    <ligand>
        <name>ATP</name>
        <dbReference type="ChEBI" id="CHEBI:30616"/>
    </ligand>
</feature>
<evidence type="ECO:0000313" key="17">
    <source>
        <dbReference type="Proteomes" id="UP000294404"/>
    </source>
</evidence>
<keyword evidence="4 14" id="KW-0963">Cytoplasm</keyword>
<keyword evidence="10 14" id="KW-0067">ATP-binding</keyword>
<dbReference type="Gene3D" id="3.40.50.450">
    <property type="match status" value="1"/>
</dbReference>
<feature type="binding site" description="in other chain" evidence="14">
    <location>
        <begin position="126"/>
        <end position="128"/>
    </location>
    <ligand>
        <name>substrate</name>
        <note>ligand shared between dimeric partners</note>
    </ligand>
</feature>
<comment type="caution">
    <text evidence="14">Lacks conserved residue(s) required for the propagation of feature annotation.</text>
</comment>
<keyword evidence="7 14" id="KW-0479">Metal-binding</keyword>
<evidence type="ECO:0000256" key="5">
    <source>
        <dbReference type="ARBA" id="ARBA00022533"/>
    </source>
</evidence>
<reference evidence="16 17" key="1">
    <citation type="submission" date="2019-02" db="EMBL/GenBank/DDBJ databases">
        <authorList>
            <person name="Manzano-Marin A."/>
            <person name="Manzano-Marin A."/>
        </authorList>
    </citation>
    <scope>NUCLEOTIDE SEQUENCE [LARGE SCALE GENOMIC DNA]</scope>
    <source>
        <strain evidence="16 17">BuCicuneomaculata</strain>
    </source>
</reference>
<dbReference type="GO" id="GO:0005945">
    <property type="term" value="C:6-phosphofructokinase complex"/>
    <property type="evidence" value="ECO:0007669"/>
    <property type="project" value="TreeGrafter"/>
</dbReference>
<dbReference type="PIRSF" id="PIRSF000532">
    <property type="entry name" value="ATP_PFK_prok"/>
    <property type="match status" value="1"/>
</dbReference>
<dbReference type="InterPro" id="IPR012003">
    <property type="entry name" value="ATP_PFK_prok-type"/>
</dbReference>
<dbReference type="NCBIfam" id="NF002872">
    <property type="entry name" value="PRK03202.1"/>
    <property type="match status" value="1"/>
</dbReference>
<dbReference type="PRINTS" id="PR00476">
    <property type="entry name" value="PHFRCTKINASE"/>
</dbReference>
<evidence type="ECO:0000256" key="14">
    <source>
        <dbReference type="HAMAP-Rule" id="MF_00339"/>
    </source>
</evidence>
<dbReference type="FunFam" id="3.40.50.450:FF:000001">
    <property type="entry name" value="ATP-dependent 6-phosphofructokinase"/>
    <property type="match status" value="1"/>
</dbReference>
<dbReference type="SUPFAM" id="SSF53784">
    <property type="entry name" value="Phosphofructokinase"/>
    <property type="match status" value="1"/>
</dbReference>
<comment type="cofactor">
    <cofactor evidence="1 14">
        <name>Mg(2+)</name>
        <dbReference type="ChEBI" id="CHEBI:18420"/>
    </cofactor>
</comment>
<evidence type="ECO:0000259" key="15">
    <source>
        <dbReference type="Pfam" id="PF00365"/>
    </source>
</evidence>
<evidence type="ECO:0000256" key="9">
    <source>
        <dbReference type="ARBA" id="ARBA00022777"/>
    </source>
</evidence>
<feature type="binding site" description="in other chain" evidence="14">
    <location>
        <begin position="170"/>
        <end position="172"/>
    </location>
    <ligand>
        <name>substrate</name>
        <note>ligand shared between dimeric partners</note>
    </ligand>
</feature>
<keyword evidence="9 14" id="KW-0418">Kinase</keyword>
<feature type="binding site" evidence="14">
    <location>
        <position position="163"/>
    </location>
    <ligand>
        <name>substrate</name>
        <note>ligand shared between dimeric partners</note>
    </ligand>
</feature>
<feature type="domain" description="Phosphofructokinase" evidence="15">
    <location>
        <begin position="4"/>
        <end position="276"/>
    </location>
</feature>
<feature type="binding site" description="in other chain" evidence="14">
    <location>
        <position position="212"/>
    </location>
    <ligand>
        <name>ADP</name>
        <dbReference type="ChEBI" id="CHEBI:456216"/>
        <note>allosteric activator; ligand shared between dimeric partners</note>
    </ligand>
</feature>
<dbReference type="EMBL" id="LR217695">
    <property type="protein sequence ID" value="VFP78189.1"/>
    <property type="molecule type" value="Genomic_DNA"/>
</dbReference>
<dbReference type="InterPro" id="IPR000023">
    <property type="entry name" value="Phosphofructokinase_dom"/>
</dbReference>
<dbReference type="GO" id="GO:0046872">
    <property type="term" value="F:metal ion binding"/>
    <property type="evidence" value="ECO:0007669"/>
    <property type="project" value="UniProtKB-KW"/>
</dbReference>
<feature type="binding site" description="in other chain" evidence="14">
    <location>
        <begin position="186"/>
        <end position="188"/>
    </location>
    <ligand>
        <name>ADP</name>
        <dbReference type="ChEBI" id="CHEBI:456216"/>
        <note>allosteric activator; ligand shared between dimeric partners</note>
    </ligand>
</feature>
<proteinExistence type="inferred from homology"/>
<dbReference type="PROSITE" id="PS00433">
    <property type="entry name" value="PHOSPHOFRUCTOKINASE"/>
    <property type="match status" value="1"/>
</dbReference>
<dbReference type="GO" id="GO:0048029">
    <property type="term" value="F:monosaccharide binding"/>
    <property type="evidence" value="ECO:0007669"/>
    <property type="project" value="TreeGrafter"/>
</dbReference>
<dbReference type="PANTHER" id="PTHR13697:SF4">
    <property type="entry name" value="ATP-DEPENDENT 6-PHOSPHOFRUCTOKINASE"/>
    <property type="match status" value="1"/>
</dbReference>
<evidence type="ECO:0000313" key="16">
    <source>
        <dbReference type="EMBL" id="VFP78189.1"/>
    </source>
</evidence>
<feature type="binding site" evidence="14">
    <location>
        <position position="12"/>
    </location>
    <ligand>
        <name>ATP</name>
        <dbReference type="ChEBI" id="CHEBI:30616"/>
    </ligand>
</feature>
<evidence type="ECO:0000256" key="10">
    <source>
        <dbReference type="ARBA" id="ARBA00022840"/>
    </source>
</evidence>
<sequence length="321" mass="35318">MIKKIGVLTSGGDAPGMNATVRSIVYTALNNNIEVLGIKNGFLGLYNDTMIPLYQESVTSLINKGGTFLGSCRFSKFKLKEVQKKAKNNILNRKIDALIVIGGDGSYIGAQCLTDIGIPCIGIPSTIDNDVPGTDYTIGYFTALETIVGSIDKLRDTTSSHQRISIIEIMGRYCGDLTLLASIAGGCEFIIIPEMIYKKELLLLEIQKSIKKGTKHAIIAITEHICDVHKLAKYIQQNTNQETRATVLGHIQRGGIPVVYDRILASRMGIYAVQLLVKGHQGKCIGIINNKIIHNDINYALQHMTKSCKKNWLHMIKNLTN</sequence>
<evidence type="ECO:0000256" key="11">
    <source>
        <dbReference type="ARBA" id="ARBA00022842"/>
    </source>
</evidence>
<dbReference type="FunFam" id="3.40.50.460:FF:000002">
    <property type="entry name" value="ATP-dependent 6-phosphofructokinase"/>
    <property type="match status" value="1"/>
</dbReference>
<keyword evidence="11 14" id="KW-0460">Magnesium</keyword>
<gene>
    <name evidence="14 16" type="primary">pfkA</name>
    <name evidence="16" type="ORF">BUCICUMA2628_198</name>
</gene>
<organism evidence="16 17">
    <name type="scientific">Buchnera aphidicola</name>
    <name type="common">Cinara cuneomaculata</name>
    <dbReference type="NCBI Taxonomy" id="1660040"/>
    <lineage>
        <taxon>Bacteria</taxon>
        <taxon>Pseudomonadati</taxon>
        <taxon>Pseudomonadota</taxon>
        <taxon>Gammaproteobacteria</taxon>
        <taxon>Enterobacterales</taxon>
        <taxon>Erwiniaceae</taxon>
        <taxon>Buchnera</taxon>
    </lineage>
</organism>
<evidence type="ECO:0000256" key="3">
    <source>
        <dbReference type="ARBA" id="ARBA00004679"/>
    </source>
</evidence>
<dbReference type="RefSeq" id="WP_154027408.1">
    <property type="nucleotide sequence ID" value="NZ_LR217695.1"/>
</dbReference>
<feature type="binding site" evidence="14">
    <location>
        <position position="244"/>
    </location>
    <ligand>
        <name>substrate</name>
        <note>ligand shared between dimeric partners</note>
    </ligand>
</feature>
<feature type="binding site" evidence="14">
    <location>
        <begin position="103"/>
        <end position="106"/>
    </location>
    <ligand>
        <name>ATP</name>
        <dbReference type="ChEBI" id="CHEBI:30616"/>
    </ligand>
</feature>
<dbReference type="GO" id="GO:0016208">
    <property type="term" value="F:AMP binding"/>
    <property type="evidence" value="ECO:0007669"/>
    <property type="project" value="TreeGrafter"/>
</dbReference>
<comment type="pathway">
    <text evidence="3 14">Carbohydrate degradation; glycolysis; D-glyceraldehyde 3-phosphate and glycerone phosphate from D-glucose: step 3/4.</text>
</comment>
<dbReference type="InterPro" id="IPR012828">
    <property type="entry name" value="PFKA_ATP_prok"/>
</dbReference>
<keyword evidence="8 14" id="KW-0547">Nucleotide-binding</keyword>
<dbReference type="InterPro" id="IPR022953">
    <property type="entry name" value="ATP_PFK"/>
</dbReference>
<evidence type="ECO:0000256" key="1">
    <source>
        <dbReference type="ARBA" id="ARBA00001946"/>
    </source>
</evidence>